<protein>
    <submittedName>
        <fullName evidence="1">17769_t:CDS:1</fullName>
    </submittedName>
</protein>
<name>A0ACA9Q4E2_9GLOM</name>
<evidence type="ECO:0000313" key="1">
    <source>
        <dbReference type="EMBL" id="CAG8735299.1"/>
    </source>
</evidence>
<evidence type="ECO:0000313" key="2">
    <source>
        <dbReference type="Proteomes" id="UP000789366"/>
    </source>
</evidence>
<dbReference type="EMBL" id="CAJVPW010035250">
    <property type="protein sequence ID" value="CAG8735299.1"/>
    <property type="molecule type" value="Genomic_DNA"/>
</dbReference>
<dbReference type="Proteomes" id="UP000789366">
    <property type="component" value="Unassembled WGS sequence"/>
</dbReference>
<sequence length="41" mass="4803">DKCLQKYLTASLLKMHHDEITQALYYVAKFVAQEDTDDIDE</sequence>
<feature type="non-terminal residue" evidence="1">
    <location>
        <position position="41"/>
    </location>
</feature>
<feature type="non-terminal residue" evidence="1">
    <location>
        <position position="1"/>
    </location>
</feature>
<comment type="caution">
    <text evidence="1">The sequence shown here is derived from an EMBL/GenBank/DDBJ whole genome shotgun (WGS) entry which is preliminary data.</text>
</comment>
<keyword evidence="2" id="KW-1185">Reference proteome</keyword>
<proteinExistence type="predicted"/>
<gene>
    <name evidence="1" type="ORF">SPELUC_LOCUS13408</name>
</gene>
<accession>A0ACA9Q4E2</accession>
<organism evidence="1 2">
    <name type="scientific">Cetraspora pellucida</name>
    <dbReference type="NCBI Taxonomy" id="1433469"/>
    <lineage>
        <taxon>Eukaryota</taxon>
        <taxon>Fungi</taxon>
        <taxon>Fungi incertae sedis</taxon>
        <taxon>Mucoromycota</taxon>
        <taxon>Glomeromycotina</taxon>
        <taxon>Glomeromycetes</taxon>
        <taxon>Diversisporales</taxon>
        <taxon>Gigasporaceae</taxon>
        <taxon>Cetraspora</taxon>
    </lineage>
</organism>
<reference evidence="1" key="1">
    <citation type="submission" date="2021-06" db="EMBL/GenBank/DDBJ databases">
        <authorList>
            <person name="Kallberg Y."/>
            <person name="Tangrot J."/>
            <person name="Rosling A."/>
        </authorList>
    </citation>
    <scope>NUCLEOTIDE SEQUENCE</scope>
    <source>
        <strain evidence="1">28 12/20/2015</strain>
    </source>
</reference>